<comment type="subcellular location">
    <subcellularLocation>
        <location evidence="6">Cell membrane</location>
        <topology evidence="6">Multi-pass membrane protein</topology>
    </subcellularLocation>
    <subcellularLocation>
        <location evidence="1">Membrane</location>
        <topology evidence="1">Multi-pass membrane protein</topology>
    </subcellularLocation>
</comment>
<dbReference type="EMBL" id="SLXV01000009">
    <property type="protein sequence ID" value="TCP69361.1"/>
    <property type="molecule type" value="Genomic_DNA"/>
</dbReference>
<evidence type="ECO:0000256" key="7">
    <source>
        <dbReference type="RuleBase" id="RU363054"/>
    </source>
</evidence>
<name>A0A4R2S274_9BACL</name>
<evidence type="ECO:0000256" key="2">
    <source>
        <dbReference type="ARBA" id="ARBA00022448"/>
    </source>
</evidence>
<feature type="transmembrane region" description="Helical" evidence="6">
    <location>
        <begin position="309"/>
        <end position="330"/>
    </location>
</feature>
<dbReference type="InterPro" id="IPR011864">
    <property type="entry name" value="Phosphate_PstC"/>
</dbReference>
<evidence type="ECO:0000256" key="5">
    <source>
        <dbReference type="ARBA" id="ARBA00023136"/>
    </source>
</evidence>
<dbReference type="CDD" id="cd06261">
    <property type="entry name" value="TM_PBP2"/>
    <property type="match status" value="1"/>
</dbReference>
<comment type="function">
    <text evidence="7">Part of the binding-protein-dependent transport system for phosphate; probably responsible for the translocation of the substrate across the membrane.</text>
</comment>
<keyword evidence="2 6" id="KW-0813">Transport</keyword>
<evidence type="ECO:0000256" key="3">
    <source>
        <dbReference type="ARBA" id="ARBA00022692"/>
    </source>
</evidence>
<dbReference type="GO" id="GO:0005315">
    <property type="term" value="F:phosphate transmembrane transporter activity"/>
    <property type="evidence" value="ECO:0007669"/>
    <property type="project" value="InterPro"/>
</dbReference>
<evidence type="ECO:0000256" key="4">
    <source>
        <dbReference type="ARBA" id="ARBA00022989"/>
    </source>
</evidence>
<feature type="transmembrane region" description="Helical" evidence="6">
    <location>
        <begin position="54"/>
        <end position="80"/>
    </location>
</feature>
<dbReference type="PANTHER" id="PTHR42727">
    <property type="entry name" value="PHOSPHATE TRANSPORT SYSTEM PERMEASE PROTEIN"/>
    <property type="match status" value="1"/>
</dbReference>
<dbReference type="Gene3D" id="1.10.3720.10">
    <property type="entry name" value="MetI-like"/>
    <property type="match status" value="1"/>
</dbReference>
<keyword evidence="3 6" id="KW-0812">Transmembrane</keyword>
<dbReference type="GO" id="GO:0006817">
    <property type="term" value="P:phosphate ion transport"/>
    <property type="evidence" value="ECO:0007669"/>
    <property type="project" value="UniProtKB-KW"/>
</dbReference>
<evidence type="ECO:0000259" key="8">
    <source>
        <dbReference type="PROSITE" id="PS50928"/>
    </source>
</evidence>
<feature type="transmembrane region" description="Helical" evidence="6">
    <location>
        <begin position="239"/>
        <end position="260"/>
    </location>
</feature>
<keyword evidence="7" id="KW-1003">Cell membrane</keyword>
<feature type="transmembrane region" description="Helical" evidence="6">
    <location>
        <begin position="187"/>
        <end position="209"/>
    </location>
</feature>
<organism evidence="9 10">
    <name type="scientific">Baia soyae</name>
    <dbReference type="NCBI Taxonomy" id="1544746"/>
    <lineage>
        <taxon>Bacteria</taxon>
        <taxon>Bacillati</taxon>
        <taxon>Bacillota</taxon>
        <taxon>Bacilli</taxon>
        <taxon>Bacillales</taxon>
        <taxon>Thermoactinomycetaceae</taxon>
        <taxon>Baia</taxon>
    </lineage>
</organism>
<dbReference type="Pfam" id="PF00528">
    <property type="entry name" value="BPD_transp_1"/>
    <property type="match status" value="1"/>
</dbReference>
<accession>A0A4R2S274</accession>
<feature type="transmembrane region" description="Helical" evidence="6">
    <location>
        <begin position="109"/>
        <end position="134"/>
    </location>
</feature>
<dbReference type="InterPro" id="IPR035906">
    <property type="entry name" value="MetI-like_sf"/>
</dbReference>
<comment type="similarity">
    <text evidence="7">Belongs to the binding-protein-dependent transport system permease family. CysTW subfamily.</text>
</comment>
<dbReference type="PROSITE" id="PS50928">
    <property type="entry name" value="ABC_TM1"/>
    <property type="match status" value="1"/>
</dbReference>
<dbReference type="Proteomes" id="UP000294746">
    <property type="component" value="Unassembled WGS sequence"/>
</dbReference>
<dbReference type="PANTHER" id="PTHR42727:SF1">
    <property type="entry name" value="PHOSPHATE TRANSPORT SYSTEM PERMEASE"/>
    <property type="match status" value="1"/>
</dbReference>
<feature type="transmembrane region" description="Helical" evidence="6">
    <location>
        <begin position="155"/>
        <end position="175"/>
    </location>
</feature>
<gene>
    <name evidence="9" type="ORF">EDD57_10919</name>
</gene>
<keyword evidence="10" id="KW-1185">Reference proteome</keyword>
<evidence type="ECO:0000313" key="10">
    <source>
        <dbReference type="Proteomes" id="UP000294746"/>
    </source>
</evidence>
<evidence type="ECO:0000256" key="6">
    <source>
        <dbReference type="RuleBase" id="RU363032"/>
    </source>
</evidence>
<dbReference type="InterPro" id="IPR000515">
    <property type="entry name" value="MetI-like"/>
</dbReference>
<comment type="caution">
    <text evidence="9">The sequence shown here is derived from an EMBL/GenBank/DDBJ whole genome shotgun (WGS) entry which is preliminary data.</text>
</comment>
<dbReference type="SUPFAM" id="SSF161098">
    <property type="entry name" value="MetI-like"/>
    <property type="match status" value="1"/>
</dbReference>
<keyword evidence="5 6" id="KW-0472">Membrane</keyword>
<dbReference type="GO" id="GO:0005886">
    <property type="term" value="C:plasma membrane"/>
    <property type="evidence" value="ECO:0007669"/>
    <property type="project" value="UniProtKB-SubCell"/>
</dbReference>
<protein>
    <recommendedName>
        <fullName evidence="7">Phosphate transport system permease protein</fullName>
    </recommendedName>
</protein>
<dbReference type="NCBIfam" id="TIGR02138">
    <property type="entry name" value="phosphate_pstC"/>
    <property type="match status" value="1"/>
</dbReference>
<proteinExistence type="inferred from homology"/>
<keyword evidence="4 6" id="KW-1133">Transmembrane helix</keyword>
<feature type="domain" description="ABC transmembrane type-1" evidence="8">
    <location>
        <begin position="115"/>
        <end position="327"/>
    </location>
</feature>
<evidence type="ECO:0000313" key="9">
    <source>
        <dbReference type="EMBL" id="TCP69361.1"/>
    </source>
</evidence>
<dbReference type="AlphaFoldDB" id="A0A4R2S274"/>
<reference evidence="9 10" key="1">
    <citation type="submission" date="2019-03" db="EMBL/GenBank/DDBJ databases">
        <title>Genomic Encyclopedia of Type Strains, Phase IV (KMG-IV): sequencing the most valuable type-strain genomes for metagenomic binning, comparative biology and taxonomic classification.</title>
        <authorList>
            <person name="Goeker M."/>
        </authorList>
    </citation>
    <scope>NUCLEOTIDE SEQUENCE [LARGE SCALE GENOMIC DNA]</scope>
    <source>
        <strain evidence="9 10">DSM 46831</strain>
    </source>
</reference>
<keyword evidence="7" id="KW-0592">Phosphate transport</keyword>
<sequence>MASIRGVTFLFLKEVGTKMNEVVLKDTRNRSAGNHSQKETPGIVQKKRMNREDLIVKSILFLCAMVSILTTIGIVAVLLVETLSFFKDVSLFSFLTDTKWTPLFKPEHFGILSLLSGSLLITVGASLVALPLGLMAAIYLSEYADDRVRRVIKPILEVLAGIPTIVYGYFALTFVTPLLRVIFPDMGVFNALSASIVVGIMILPMVASLSEDAMVSVPKSLRNGAYALGATRLEVARKVVVPAAFSGIISSFVLAISRAIGETMIVTIAAGATPKLTLNPLESVQTMTAYIVQVSLGDIQHGSIEYKTIFAVGMTLFVLTFLINLIAQWLKRRFKEEY</sequence>
<evidence type="ECO:0000256" key="1">
    <source>
        <dbReference type="ARBA" id="ARBA00004141"/>
    </source>
</evidence>